<evidence type="ECO:0000313" key="2">
    <source>
        <dbReference type="Proteomes" id="UP001303046"/>
    </source>
</evidence>
<accession>A0ABR1CQK4</accession>
<reference evidence="1 2" key="1">
    <citation type="submission" date="2023-08" db="EMBL/GenBank/DDBJ databases">
        <title>A Necator americanus chromosomal reference genome.</title>
        <authorList>
            <person name="Ilik V."/>
            <person name="Petrzelkova K.J."/>
            <person name="Pardy F."/>
            <person name="Fuh T."/>
            <person name="Niatou-Singa F.S."/>
            <person name="Gouil Q."/>
            <person name="Baker L."/>
            <person name="Ritchie M.E."/>
            <person name="Jex A.R."/>
            <person name="Gazzola D."/>
            <person name="Li H."/>
            <person name="Toshio Fujiwara R."/>
            <person name="Zhan B."/>
            <person name="Aroian R.V."/>
            <person name="Pafco B."/>
            <person name="Schwarz E.M."/>
        </authorList>
    </citation>
    <scope>NUCLEOTIDE SEQUENCE [LARGE SCALE GENOMIC DNA]</scope>
    <source>
        <strain evidence="1 2">Aroian</strain>
        <tissue evidence="1">Whole animal</tissue>
    </source>
</reference>
<dbReference type="Proteomes" id="UP001303046">
    <property type="component" value="Unassembled WGS sequence"/>
</dbReference>
<name>A0ABR1CQK4_NECAM</name>
<dbReference type="EMBL" id="JAVFWL010000003">
    <property type="protein sequence ID" value="KAK6739481.1"/>
    <property type="molecule type" value="Genomic_DNA"/>
</dbReference>
<keyword evidence="2" id="KW-1185">Reference proteome</keyword>
<sequence length="104" mass="11233">MKPSAPYTMICGASVKSRDRNSTTLVVDVRSPTPRSAAKRSAIPTCSSSFPMGSKWSLSKLDGESSLKEESSGALELREPPSKMRRIYGFMRCLVGFGLGNGQD</sequence>
<comment type="caution">
    <text evidence="1">The sequence shown here is derived from an EMBL/GenBank/DDBJ whole genome shotgun (WGS) entry which is preliminary data.</text>
</comment>
<proteinExistence type="predicted"/>
<organism evidence="1 2">
    <name type="scientific">Necator americanus</name>
    <name type="common">Human hookworm</name>
    <dbReference type="NCBI Taxonomy" id="51031"/>
    <lineage>
        <taxon>Eukaryota</taxon>
        <taxon>Metazoa</taxon>
        <taxon>Ecdysozoa</taxon>
        <taxon>Nematoda</taxon>
        <taxon>Chromadorea</taxon>
        <taxon>Rhabditida</taxon>
        <taxon>Rhabditina</taxon>
        <taxon>Rhabditomorpha</taxon>
        <taxon>Strongyloidea</taxon>
        <taxon>Ancylostomatidae</taxon>
        <taxon>Bunostominae</taxon>
        <taxon>Necator</taxon>
    </lineage>
</organism>
<evidence type="ECO:0000313" key="1">
    <source>
        <dbReference type="EMBL" id="KAK6739481.1"/>
    </source>
</evidence>
<gene>
    <name evidence="1" type="primary">Necator_chrIII.g8908</name>
    <name evidence="1" type="ORF">RB195_008143</name>
</gene>
<protein>
    <submittedName>
        <fullName evidence="1">Uncharacterized protein</fullName>
    </submittedName>
</protein>